<reference evidence="3 4" key="1">
    <citation type="submission" date="2019-05" db="EMBL/GenBank/DDBJ databases">
        <title>Another draft genome of Portunus trituberculatus and its Hox gene families provides insights of decapod evolution.</title>
        <authorList>
            <person name="Jeong J.-H."/>
            <person name="Song I."/>
            <person name="Kim S."/>
            <person name="Choi T."/>
            <person name="Kim D."/>
            <person name="Ryu S."/>
            <person name="Kim W."/>
        </authorList>
    </citation>
    <scope>NUCLEOTIDE SEQUENCE [LARGE SCALE GENOMIC DNA]</scope>
    <source>
        <tissue evidence="3">Muscle</tissue>
    </source>
</reference>
<protein>
    <recommendedName>
        <fullName evidence="5">Secreted protein</fullName>
    </recommendedName>
</protein>
<feature type="signal peptide" evidence="2">
    <location>
        <begin position="1"/>
        <end position="17"/>
    </location>
</feature>
<gene>
    <name evidence="3" type="ORF">E2C01_037015</name>
</gene>
<proteinExistence type="predicted"/>
<sequence length="80" mass="8782">MATSPILLLLLLRGASPLNTTLHRPPHSLPLITPLYRLISPLSAGLHRALLGNSTKFIHTHRRATTRPPGGPRTDSVHER</sequence>
<comment type="caution">
    <text evidence="3">The sequence shown here is derived from an EMBL/GenBank/DDBJ whole genome shotgun (WGS) entry which is preliminary data.</text>
</comment>
<evidence type="ECO:0000313" key="3">
    <source>
        <dbReference type="EMBL" id="MPC43370.1"/>
    </source>
</evidence>
<accession>A0A5B7F712</accession>
<evidence type="ECO:0000256" key="2">
    <source>
        <dbReference type="SAM" id="SignalP"/>
    </source>
</evidence>
<keyword evidence="4" id="KW-1185">Reference proteome</keyword>
<evidence type="ECO:0000256" key="1">
    <source>
        <dbReference type="SAM" id="MobiDB-lite"/>
    </source>
</evidence>
<dbReference type="EMBL" id="VSRR010005800">
    <property type="protein sequence ID" value="MPC43370.1"/>
    <property type="molecule type" value="Genomic_DNA"/>
</dbReference>
<organism evidence="3 4">
    <name type="scientific">Portunus trituberculatus</name>
    <name type="common">Swimming crab</name>
    <name type="synonym">Neptunus trituberculatus</name>
    <dbReference type="NCBI Taxonomy" id="210409"/>
    <lineage>
        <taxon>Eukaryota</taxon>
        <taxon>Metazoa</taxon>
        <taxon>Ecdysozoa</taxon>
        <taxon>Arthropoda</taxon>
        <taxon>Crustacea</taxon>
        <taxon>Multicrustacea</taxon>
        <taxon>Malacostraca</taxon>
        <taxon>Eumalacostraca</taxon>
        <taxon>Eucarida</taxon>
        <taxon>Decapoda</taxon>
        <taxon>Pleocyemata</taxon>
        <taxon>Brachyura</taxon>
        <taxon>Eubrachyura</taxon>
        <taxon>Portunoidea</taxon>
        <taxon>Portunidae</taxon>
        <taxon>Portuninae</taxon>
        <taxon>Portunus</taxon>
    </lineage>
</organism>
<dbReference type="Proteomes" id="UP000324222">
    <property type="component" value="Unassembled WGS sequence"/>
</dbReference>
<evidence type="ECO:0000313" key="4">
    <source>
        <dbReference type="Proteomes" id="UP000324222"/>
    </source>
</evidence>
<evidence type="ECO:0008006" key="5">
    <source>
        <dbReference type="Google" id="ProtNLM"/>
    </source>
</evidence>
<feature type="region of interest" description="Disordered" evidence="1">
    <location>
        <begin position="60"/>
        <end position="80"/>
    </location>
</feature>
<feature type="chain" id="PRO_5022856838" description="Secreted protein" evidence="2">
    <location>
        <begin position="18"/>
        <end position="80"/>
    </location>
</feature>
<name>A0A5B7F712_PORTR</name>
<keyword evidence="2" id="KW-0732">Signal</keyword>
<dbReference type="AlphaFoldDB" id="A0A5B7F712"/>